<dbReference type="HOGENOM" id="CLU_2336861_0_0_1"/>
<name>G7KN95_MEDTR</name>
<evidence type="ECO:0008006" key="4">
    <source>
        <dbReference type="Google" id="ProtNLM"/>
    </source>
</evidence>
<protein>
    <recommendedName>
        <fullName evidence="4">RNase H type-1 domain-containing protein</fullName>
    </recommendedName>
</protein>
<evidence type="ECO:0000313" key="1">
    <source>
        <dbReference type="EMBL" id="AES75027.1"/>
    </source>
</evidence>
<evidence type="ECO:0000313" key="2">
    <source>
        <dbReference type="EnsemblPlants" id="AES75027"/>
    </source>
</evidence>
<evidence type="ECO:0000313" key="3">
    <source>
        <dbReference type="Proteomes" id="UP000002051"/>
    </source>
</evidence>
<reference evidence="2" key="3">
    <citation type="submission" date="2015-04" db="UniProtKB">
        <authorList>
            <consortium name="EnsemblPlants"/>
        </authorList>
    </citation>
    <scope>IDENTIFICATION</scope>
    <source>
        <strain evidence="2">cv. Jemalong A17</strain>
    </source>
</reference>
<dbReference type="EMBL" id="CM001222">
    <property type="protein sequence ID" value="AES75027.1"/>
    <property type="molecule type" value="Genomic_DNA"/>
</dbReference>
<gene>
    <name evidence="1" type="ordered locus">MTR_6g023250</name>
</gene>
<accession>G7KN95</accession>
<dbReference type="EnsemblPlants" id="AES75027">
    <property type="protein sequence ID" value="AES75027"/>
    <property type="gene ID" value="MTR_6g023250"/>
</dbReference>
<proteinExistence type="predicted"/>
<reference evidence="1 3" key="2">
    <citation type="journal article" date="2014" name="BMC Genomics">
        <title>An improved genome release (version Mt4.0) for the model legume Medicago truncatula.</title>
        <authorList>
            <person name="Tang H."/>
            <person name="Krishnakumar V."/>
            <person name="Bidwell S."/>
            <person name="Rosen B."/>
            <person name="Chan A."/>
            <person name="Zhou S."/>
            <person name="Gentzbittel L."/>
            <person name="Childs K.L."/>
            <person name="Yandell M."/>
            <person name="Gundlach H."/>
            <person name="Mayer K.F."/>
            <person name="Schwartz D.C."/>
            <person name="Town C.D."/>
        </authorList>
    </citation>
    <scope>GENOME REANNOTATION</scope>
    <source>
        <strain evidence="2 3">cv. Jemalong A17</strain>
    </source>
</reference>
<organism evidence="1 3">
    <name type="scientific">Medicago truncatula</name>
    <name type="common">Barrel medic</name>
    <name type="synonym">Medicago tribuloides</name>
    <dbReference type="NCBI Taxonomy" id="3880"/>
    <lineage>
        <taxon>Eukaryota</taxon>
        <taxon>Viridiplantae</taxon>
        <taxon>Streptophyta</taxon>
        <taxon>Embryophyta</taxon>
        <taxon>Tracheophyta</taxon>
        <taxon>Spermatophyta</taxon>
        <taxon>Magnoliopsida</taxon>
        <taxon>eudicotyledons</taxon>
        <taxon>Gunneridae</taxon>
        <taxon>Pentapetalae</taxon>
        <taxon>rosids</taxon>
        <taxon>fabids</taxon>
        <taxon>Fabales</taxon>
        <taxon>Fabaceae</taxon>
        <taxon>Papilionoideae</taxon>
        <taxon>50 kb inversion clade</taxon>
        <taxon>NPAAA clade</taxon>
        <taxon>Hologalegina</taxon>
        <taxon>IRL clade</taxon>
        <taxon>Trifolieae</taxon>
        <taxon>Medicago</taxon>
    </lineage>
</organism>
<dbReference type="PaxDb" id="3880-AES75027"/>
<dbReference type="Proteomes" id="UP000002051">
    <property type="component" value="Chromosome 6"/>
</dbReference>
<dbReference type="AlphaFoldDB" id="G7KN95"/>
<sequence length="98" mass="11286">MEVQALHKFDNARFPVCDINYASILGISAVDLRDQMIKVGVPWRMQARWHNCMHYCKQINCSFSHALKEVNLVADTLAKNGQSLALYSSQWWDHPLPL</sequence>
<reference evidence="1 3" key="1">
    <citation type="journal article" date="2011" name="Nature">
        <title>The Medicago genome provides insight into the evolution of rhizobial symbioses.</title>
        <authorList>
            <person name="Young N.D."/>
            <person name="Debelle F."/>
            <person name="Oldroyd G.E."/>
            <person name="Geurts R."/>
            <person name="Cannon S.B."/>
            <person name="Udvardi M.K."/>
            <person name="Benedito V.A."/>
            <person name="Mayer K.F."/>
            <person name="Gouzy J."/>
            <person name="Schoof H."/>
            <person name="Van de Peer Y."/>
            <person name="Proost S."/>
            <person name="Cook D.R."/>
            <person name="Meyers B.C."/>
            <person name="Spannagl M."/>
            <person name="Cheung F."/>
            <person name="De Mita S."/>
            <person name="Krishnakumar V."/>
            <person name="Gundlach H."/>
            <person name="Zhou S."/>
            <person name="Mudge J."/>
            <person name="Bharti A.K."/>
            <person name="Murray J.D."/>
            <person name="Naoumkina M.A."/>
            <person name="Rosen B."/>
            <person name="Silverstein K.A."/>
            <person name="Tang H."/>
            <person name="Rombauts S."/>
            <person name="Zhao P.X."/>
            <person name="Zhou P."/>
            <person name="Barbe V."/>
            <person name="Bardou P."/>
            <person name="Bechner M."/>
            <person name="Bellec A."/>
            <person name="Berger A."/>
            <person name="Berges H."/>
            <person name="Bidwell S."/>
            <person name="Bisseling T."/>
            <person name="Choisne N."/>
            <person name="Couloux A."/>
            <person name="Denny R."/>
            <person name="Deshpande S."/>
            <person name="Dai X."/>
            <person name="Doyle J.J."/>
            <person name="Dudez A.M."/>
            <person name="Farmer A.D."/>
            <person name="Fouteau S."/>
            <person name="Franken C."/>
            <person name="Gibelin C."/>
            <person name="Gish J."/>
            <person name="Goldstein S."/>
            <person name="Gonzalez A.J."/>
            <person name="Green P.J."/>
            <person name="Hallab A."/>
            <person name="Hartog M."/>
            <person name="Hua A."/>
            <person name="Humphray S.J."/>
            <person name="Jeong D.H."/>
            <person name="Jing Y."/>
            <person name="Jocker A."/>
            <person name="Kenton S.M."/>
            <person name="Kim D.J."/>
            <person name="Klee K."/>
            <person name="Lai H."/>
            <person name="Lang C."/>
            <person name="Lin S."/>
            <person name="Macmil S.L."/>
            <person name="Magdelenat G."/>
            <person name="Matthews L."/>
            <person name="McCorrison J."/>
            <person name="Monaghan E.L."/>
            <person name="Mun J.H."/>
            <person name="Najar F.Z."/>
            <person name="Nicholson C."/>
            <person name="Noirot C."/>
            <person name="O'Bleness M."/>
            <person name="Paule C.R."/>
            <person name="Poulain J."/>
            <person name="Prion F."/>
            <person name="Qin B."/>
            <person name="Qu C."/>
            <person name="Retzel E.F."/>
            <person name="Riddle C."/>
            <person name="Sallet E."/>
            <person name="Samain S."/>
            <person name="Samson N."/>
            <person name="Sanders I."/>
            <person name="Saurat O."/>
            <person name="Scarpelli C."/>
            <person name="Schiex T."/>
            <person name="Segurens B."/>
            <person name="Severin A.J."/>
            <person name="Sherrier D.J."/>
            <person name="Shi R."/>
            <person name="Sims S."/>
            <person name="Singer S.R."/>
            <person name="Sinharoy S."/>
            <person name="Sterck L."/>
            <person name="Viollet A."/>
            <person name="Wang B.B."/>
            <person name="Wang K."/>
            <person name="Wang M."/>
            <person name="Wang X."/>
            <person name="Warfsmann J."/>
            <person name="Weissenbach J."/>
            <person name="White D.D."/>
            <person name="White J.D."/>
            <person name="Wiley G.B."/>
            <person name="Wincker P."/>
            <person name="Xing Y."/>
            <person name="Yang L."/>
            <person name="Yao Z."/>
            <person name="Ying F."/>
            <person name="Zhai J."/>
            <person name="Zhou L."/>
            <person name="Zuber A."/>
            <person name="Denarie J."/>
            <person name="Dixon R.A."/>
            <person name="May G.D."/>
            <person name="Schwartz D.C."/>
            <person name="Rogers J."/>
            <person name="Quetier F."/>
            <person name="Town C.D."/>
            <person name="Roe B.A."/>
        </authorList>
    </citation>
    <scope>NUCLEOTIDE SEQUENCE [LARGE SCALE GENOMIC DNA]</scope>
    <source>
        <strain evidence="1">A17</strain>
        <strain evidence="2 3">cv. Jemalong A17</strain>
    </source>
</reference>
<keyword evidence="3" id="KW-1185">Reference proteome</keyword>